<feature type="transmembrane region" description="Helical" evidence="7">
    <location>
        <begin position="497"/>
        <end position="517"/>
    </location>
</feature>
<dbReference type="PRINTS" id="PR00171">
    <property type="entry name" value="SUGRTRNSPORT"/>
</dbReference>
<evidence type="ECO:0000313" key="10">
    <source>
        <dbReference type="EMBL" id="KAK7207166.1"/>
    </source>
</evidence>
<protein>
    <submittedName>
        <fullName evidence="10">Major facilitator superfamily domain-containing protein</fullName>
    </submittedName>
</protein>
<keyword evidence="8" id="KW-0732">Signal</keyword>
<dbReference type="Gene3D" id="1.20.1250.20">
    <property type="entry name" value="MFS general substrate transporter like domains"/>
    <property type="match status" value="2"/>
</dbReference>
<comment type="similarity">
    <text evidence="2">Belongs to the major facilitator superfamily. Sugar transporter (TC 2.A.1.1) family.</text>
</comment>
<dbReference type="InterPro" id="IPR003663">
    <property type="entry name" value="Sugar/inositol_transpt"/>
</dbReference>
<feature type="transmembrane region" description="Helical" evidence="7">
    <location>
        <begin position="374"/>
        <end position="397"/>
    </location>
</feature>
<gene>
    <name evidence="10" type="ORF">BZA70DRAFT_5706</name>
</gene>
<evidence type="ECO:0000256" key="4">
    <source>
        <dbReference type="ARBA" id="ARBA00022692"/>
    </source>
</evidence>
<evidence type="ECO:0000256" key="5">
    <source>
        <dbReference type="ARBA" id="ARBA00022989"/>
    </source>
</evidence>
<feature type="transmembrane region" description="Helical" evidence="7">
    <location>
        <begin position="345"/>
        <end position="368"/>
    </location>
</feature>
<dbReference type="PANTHER" id="PTHR23503:SF8">
    <property type="entry name" value="FACILITATED GLUCOSE TRANSPORTER PROTEIN 1"/>
    <property type="match status" value="1"/>
</dbReference>
<feature type="signal peptide" evidence="8">
    <location>
        <begin position="1"/>
        <end position="27"/>
    </location>
</feature>
<evidence type="ECO:0000256" key="2">
    <source>
        <dbReference type="ARBA" id="ARBA00010992"/>
    </source>
</evidence>
<organism evidence="10 11">
    <name type="scientific">Myxozyma melibiosi</name>
    <dbReference type="NCBI Taxonomy" id="54550"/>
    <lineage>
        <taxon>Eukaryota</taxon>
        <taxon>Fungi</taxon>
        <taxon>Dikarya</taxon>
        <taxon>Ascomycota</taxon>
        <taxon>Saccharomycotina</taxon>
        <taxon>Lipomycetes</taxon>
        <taxon>Lipomycetales</taxon>
        <taxon>Lipomycetaceae</taxon>
        <taxon>Myxozyma</taxon>
    </lineage>
</organism>
<feature type="chain" id="PRO_5046971130" evidence="8">
    <location>
        <begin position="28"/>
        <end position="543"/>
    </location>
</feature>
<reference evidence="10 11" key="1">
    <citation type="submission" date="2024-03" db="EMBL/GenBank/DDBJ databases">
        <title>Genome-scale model development and genomic sequencing of the oleaginous clade Lipomyces.</title>
        <authorList>
            <consortium name="Lawrence Berkeley National Laboratory"/>
            <person name="Czajka J.J."/>
            <person name="Han Y."/>
            <person name="Kim J."/>
            <person name="Mondo S.J."/>
            <person name="Hofstad B.A."/>
            <person name="Robles A."/>
            <person name="Haridas S."/>
            <person name="Riley R."/>
            <person name="LaButti K."/>
            <person name="Pangilinan J."/>
            <person name="Andreopoulos W."/>
            <person name="Lipzen A."/>
            <person name="Yan J."/>
            <person name="Wang M."/>
            <person name="Ng V."/>
            <person name="Grigoriev I.V."/>
            <person name="Spatafora J.W."/>
            <person name="Magnuson J.K."/>
            <person name="Baker S.E."/>
            <person name="Pomraning K.R."/>
        </authorList>
    </citation>
    <scope>NUCLEOTIDE SEQUENCE [LARGE SCALE GENOMIC DNA]</scope>
    <source>
        <strain evidence="10 11">Phaff 52-87</strain>
    </source>
</reference>
<dbReference type="Proteomes" id="UP001498771">
    <property type="component" value="Unassembled WGS sequence"/>
</dbReference>
<dbReference type="RefSeq" id="XP_064770199.1">
    <property type="nucleotide sequence ID" value="XM_064915218.1"/>
</dbReference>
<dbReference type="InterPro" id="IPR005828">
    <property type="entry name" value="MFS_sugar_transport-like"/>
</dbReference>
<keyword evidence="3" id="KW-0813">Transport</keyword>
<comment type="caution">
    <text evidence="10">The sequence shown here is derived from an EMBL/GenBank/DDBJ whole genome shotgun (WGS) entry which is preliminary data.</text>
</comment>
<feature type="transmembrane region" description="Helical" evidence="7">
    <location>
        <begin position="66"/>
        <end position="84"/>
    </location>
</feature>
<dbReference type="InterPro" id="IPR020846">
    <property type="entry name" value="MFS_dom"/>
</dbReference>
<feature type="transmembrane region" description="Helical" evidence="7">
    <location>
        <begin position="182"/>
        <end position="204"/>
    </location>
</feature>
<feature type="transmembrane region" description="Helical" evidence="7">
    <location>
        <begin position="121"/>
        <end position="142"/>
    </location>
</feature>
<keyword evidence="6 7" id="KW-0472">Membrane</keyword>
<feature type="transmembrane region" description="Helical" evidence="7">
    <location>
        <begin position="96"/>
        <end position="115"/>
    </location>
</feature>
<evidence type="ECO:0000256" key="7">
    <source>
        <dbReference type="SAM" id="Phobius"/>
    </source>
</evidence>
<feature type="domain" description="Major facilitator superfamily (MFS) profile" evidence="9">
    <location>
        <begin position="13"/>
        <end position="524"/>
    </location>
</feature>
<name>A0ABR1FBD7_9ASCO</name>
<accession>A0ABR1FBD7</accession>
<evidence type="ECO:0000259" key="9">
    <source>
        <dbReference type="PROSITE" id="PS50850"/>
    </source>
</evidence>
<sequence length="543" mass="58750">MAKAKITPRLVFHVAVICLGALQFGYHLSELNAPEAYISCQIKYRDEYMFGTNALVDCIPMDANKIGLVNSIFSVGGFVGATLGGRGADKFGRRGLTMINCIGFIIGPAIMSVSTNFGLLMLGRLFAGFGAGASLIVTPMYLNEISPPTITGMIGAMTQEFVNIGILSAQIFGIFLSTFTGWRIILSIGGMIGFANLILIQFCVESPKWLTLRNRAHDARVSLVKLRGLTDGPEVGEELMEIDMLIESWKDQSTMETIKVVITHTSGSSSDSTLSEVADDADSVAQITPELITEQVDAIKKDTSLSVINSSEEGTLRSVETNSPRDFYKISYKEFLVSPSYRRPMICVIGILTAQQLCGINTMIFYGVTILSGLFPNGAVLVNVLISLLNCLVNLGVAPFVDRVGRRPLLLSSIGGMCISAFCLAFGILYSVTVLSGIAATVFVAFFSVGLGPIPFLIVPELTEASSVGVAQSTGFVCNWFSVFFIAYLFPILNEAIGGYVFFILSGIALFYFLLTFKFVPETKGKKTFEEVWGYSVTPMADL</sequence>
<evidence type="ECO:0000256" key="3">
    <source>
        <dbReference type="ARBA" id="ARBA00022448"/>
    </source>
</evidence>
<comment type="subcellular location">
    <subcellularLocation>
        <location evidence="1">Membrane</location>
        <topology evidence="1">Multi-pass membrane protein</topology>
    </subcellularLocation>
</comment>
<evidence type="ECO:0000256" key="1">
    <source>
        <dbReference type="ARBA" id="ARBA00004141"/>
    </source>
</evidence>
<keyword evidence="11" id="KW-1185">Reference proteome</keyword>
<dbReference type="PROSITE" id="PS50850">
    <property type="entry name" value="MFS"/>
    <property type="match status" value="1"/>
</dbReference>
<feature type="transmembrane region" description="Helical" evidence="7">
    <location>
        <begin position="438"/>
        <end position="458"/>
    </location>
</feature>
<dbReference type="SUPFAM" id="SSF103473">
    <property type="entry name" value="MFS general substrate transporter"/>
    <property type="match status" value="1"/>
</dbReference>
<dbReference type="InterPro" id="IPR045263">
    <property type="entry name" value="GLUT"/>
</dbReference>
<dbReference type="EMBL" id="JBBJBU010000001">
    <property type="protein sequence ID" value="KAK7207166.1"/>
    <property type="molecule type" value="Genomic_DNA"/>
</dbReference>
<feature type="transmembrane region" description="Helical" evidence="7">
    <location>
        <begin position="470"/>
        <end position="491"/>
    </location>
</feature>
<evidence type="ECO:0000256" key="8">
    <source>
        <dbReference type="SAM" id="SignalP"/>
    </source>
</evidence>
<evidence type="ECO:0000313" key="11">
    <source>
        <dbReference type="Proteomes" id="UP001498771"/>
    </source>
</evidence>
<evidence type="ECO:0000256" key="6">
    <source>
        <dbReference type="ARBA" id="ARBA00023136"/>
    </source>
</evidence>
<keyword evidence="4 7" id="KW-0812">Transmembrane</keyword>
<feature type="transmembrane region" description="Helical" evidence="7">
    <location>
        <begin position="409"/>
        <end position="432"/>
    </location>
</feature>
<keyword evidence="5 7" id="KW-1133">Transmembrane helix</keyword>
<dbReference type="InterPro" id="IPR005829">
    <property type="entry name" value="Sugar_transporter_CS"/>
</dbReference>
<dbReference type="GeneID" id="90040730"/>
<dbReference type="PROSITE" id="PS00216">
    <property type="entry name" value="SUGAR_TRANSPORT_1"/>
    <property type="match status" value="1"/>
</dbReference>
<dbReference type="PANTHER" id="PTHR23503">
    <property type="entry name" value="SOLUTE CARRIER FAMILY 2"/>
    <property type="match status" value="1"/>
</dbReference>
<proteinExistence type="inferred from homology"/>
<dbReference type="InterPro" id="IPR036259">
    <property type="entry name" value="MFS_trans_sf"/>
</dbReference>
<dbReference type="Pfam" id="PF00083">
    <property type="entry name" value="Sugar_tr"/>
    <property type="match status" value="2"/>
</dbReference>